<dbReference type="EMBL" id="JBANDC010000010">
    <property type="protein sequence ID" value="MEM4988828.1"/>
    <property type="molecule type" value="Genomic_DNA"/>
</dbReference>
<protein>
    <recommendedName>
        <fullName evidence="3">HK97 gp10 family phage protein</fullName>
    </recommendedName>
</protein>
<evidence type="ECO:0008006" key="3">
    <source>
        <dbReference type="Google" id="ProtNLM"/>
    </source>
</evidence>
<dbReference type="RefSeq" id="WP_342830156.1">
    <property type="nucleotide sequence ID" value="NZ_JBANDC010000010.1"/>
</dbReference>
<proteinExistence type="predicted"/>
<organism evidence="1 2">
    <name type="scientific">Collimonas rhizosphaerae</name>
    <dbReference type="NCBI Taxonomy" id="3126357"/>
    <lineage>
        <taxon>Bacteria</taxon>
        <taxon>Pseudomonadati</taxon>
        <taxon>Pseudomonadota</taxon>
        <taxon>Betaproteobacteria</taxon>
        <taxon>Burkholderiales</taxon>
        <taxon>Oxalobacteraceae</taxon>
        <taxon>Collimonas</taxon>
    </lineage>
</organism>
<sequence length="139" mass="15761">MAKPAMYLHIEGFEGFDKRIDFDKKRVRKGMQKVGRIVQREGRKLAVSGGDYPKRKAGLLARSIKVKVSRSGFLVRIAPQKIAGMRDFYPAYLNYGVKNKHGGWRIRPKGNYMADALERKQDDVRHELTGALDGALSIK</sequence>
<name>A0ABU9PXU8_9BURK</name>
<evidence type="ECO:0000313" key="2">
    <source>
        <dbReference type="Proteomes" id="UP001495910"/>
    </source>
</evidence>
<accession>A0ABU9PXU8</accession>
<comment type="caution">
    <text evidence="1">The sequence shown here is derived from an EMBL/GenBank/DDBJ whole genome shotgun (WGS) entry which is preliminary data.</text>
</comment>
<keyword evidence="2" id="KW-1185">Reference proteome</keyword>
<dbReference type="Proteomes" id="UP001495910">
    <property type="component" value="Unassembled WGS sequence"/>
</dbReference>
<gene>
    <name evidence="1" type="ORF">V8G57_15650</name>
</gene>
<reference evidence="1 2" key="1">
    <citation type="submission" date="2024-02" db="EMBL/GenBank/DDBJ databases">
        <title>Draft genome sequence of Collimonas sp. strain H4R21, an effective mineral-weathering bacterial strain isolated from the beech rhizosphere.</title>
        <authorList>
            <person name="Morin E."/>
            <person name="Uroz S."/>
            <person name="Leveau J.H.J."/>
            <person name="Kumar R."/>
            <person name="Rey M.W."/>
            <person name="Pham J."/>
        </authorList>
    </citation>
    <scope>NUCLEOTIDE SEQUENCE [LARGE SCALE GENOMIC DNA]</scope>
    <source>
        <strain evidence="1 2">H4R21</strain>
    </source>
</reference>
<evidence type="ECO:0000313" key="1">
    <source>
        <dbReference type="EMBL" id="MEM4988828.1"/>
    </source>
</evidence>